<dbReference type="EMBL" id="BSXU01017252">
    <property type="protein sequence ID" value="GME84281.1"/>
    <property type="molecule type" value="Genomic_DNA"/>
</dbReference>
<proteinExistence type="inferred from homology"/>
<name>A0A9W6T7R1_AMBMO</name>
<dbReference type="OrthoDB" id="19606at2759"/>
<sequence length="81" mass="9519">MLETNRSSSDKWLDVDTYYQNLKIQSFDLQDWKKEMIFKTMYPRLDVEVSRQVILLLESPFCVHPGTGSVCIPFDPSNIFL</sequence>
<protein>
    <submittedName>
        <fullName evidence="2">Unnamed protein product</fullName>
    </submittedName>
</protein>
<dbReference type="Gene3D" id="3.90.920.10">
    <property type="entry name" value="DNA primase, PRIM domain"/>
    <property type="match status" value="1"/>
</dbReference>
<accession>A0A9W6T7R1</accession>
<dbReference type="GO" id="GO:0003899">
    <property type="term" value="F:DNA-directed RNA polymerase activity"/>
    <property type="evidence" value="ECO:0007669"/>
    <property type="project" value="InterPro"/>
</dbReference>
<dbReference type="InterPro" id="IPR002755">
    <property type="entry name" value="DNA_primase_S"/>
</dbReference>
<comment type="caution">
    <text evidence="2">The sequence shown here is derived from an EMBL/GenBank/DDBJ whole genome shotgun (WGS) entry which is preliminary data.</text>
</comment>
<dbReference type="SUPFAM" id="SSF56747">
    <property type="entry name" value="Prim-pol domain"/>
    <property type="match status" value="1"/>
</dbReference>
<dbReference type="Proteomes" id="UP001165063">
    <property type="component" value="Unassembled WGS sequence"/>
</dbReference>
<evidence type="ECO:0000313" key="2">
    <source>
        <dbReference type="EMBL" id="GME84281.1"/>
    </source>
</evidence>
<keyword evidence="3" id="KW-1185">Reference proteome</keyword>
<dbReference type="PANTHER" id="PTHR10536">
    <property type="entry name" value="DNA PRIMASE SMALL SUBUNIT"/>
    <property type="match status" value="1"/>
</dbReference>
<dbReference type="AlphaFoldDB" id="A0A9W6T7R1"/>
<dbReference type="GO" id="GO:0006269">
    <property type="term" value="P:DNA replication, synthesis of primer"/>
    <property type="evidence" value="ECO:0007669"/>
    <property type="project" value="InterPro"/>
</dbReference>
<evidence type="ECO:0000313" key="3">
    <source>
        <dbReference type="Proteomes" id="UP001165063"/>
    </source>
</evidence>
<comment type="similarity">
    <text evidence="1">Belongs to the eukaryotic-type primase small subunit family.</text>
</comment>
<dbReference type="Pfam" id="PF01896">
    <property type="entry name" value="DNA_primase_S"/>
    <property type="match status" value="1"/>
</dbReference>
<organism evidence="2 3">
    <name type="scientific">Ambrosiozyma monospora</name>
    <name type="common">Yeast</name>
    <name type="synonym">Endomycopsis monosporus</name>
    <dbReference type="NCBI Taxonomy" id="43982"/>
    <lineage>
        <taxon>Eukaryota</taxon>
        <taxon>Fungi</taxon>
        <taxon>Dikarya</taxon>
        <taxon>Ascomycota</taxon>
        <taxon>Saccharomycotina</taxon>
        <taxon>Pichiomycetes</taxon>
        <taxon>Pichiales</taxon>
        <taxon>Pichiaceae</taxon>
        <taxon>Ambrosiozyma</taxon>
    </lineage>
</organism>
<gene>
    <name evidence="2" type="ORF">Amon01_001015100</name>
</gene>
<evidence type="ECO:0000256" key="1">
    <source>
        <dbReference type="ARBA" id="ARBA00009762"/>
    </source>
</evidence>
<reference evidence="2" key="1">
    <citation type="submission" date="2023-04" db="EMBL/GenBank/DDBJ databases">
        <title>Ambrosiozyma monospora NBRC 1965.</title>
        <authorList>
            <person name="Ichikawa N."/>
            <person name="Sato H."/>
            <person name="Tonouchi N."/>
        </authorList>
    </citation>
    <scope>NUCLEOTIDE SEQUENCE</scope>
    <source>
        <strain evidence="2">NBRC 1965</strain>
    </source>
</reference>